<evidence type="ECO:0000313" key="2">
    <source>
        <dbReference type="EMBL" id="QJH94167.1"/>
    </source>
</evidence>
<gene>
    <name evidence="1" type="ORF">TM448A00373_0022</name>
    <name evidence="2" type="ORF">TM448B00195_0007</name>
</gene>
<sequence length="64" mass="7699">MEKCFKCGRPFSTYQESWACDDKDYWHLDCDNGKINEEDTIKKNWQMGKVMDKRESKVKEDLSE</sequence>
<protein>
    <submittedName>
        <fullName evidence="1">Uncharacterized protein</fullName>
    </submittedName>
</protein>
<reference evidence="1" key="1">
    <citation type="submission" date="2020-03" db="EMBL/GenBank/DDBJ databases">
        <title>The deep terrestrial virosphere.</title>
        <authorList>
            <person name="Holmfeldt K."/>
            <person name="Nilsson E."/>
            <person name="Simone D."/>
            <person name="Lopez-Fernandez M."/>
            <person name="Wu X."/>
            <person name="de Brujin I."/>
            <person name="Lundin D."/>
            <person name="Andersson A."/>
            <person name="Bertilsson S."/>
            <person name="Dopson M."/>
        </authorList>
    </citation>
    <scope>NUCLEOTIDE SEQUENCE</scope>
    <source>
        <strain evidence="1">TM448A00373</strain>
        <strain evidence="2">TM448B00195</strain>
    </source>
</reference>
<accession>A0A6H1ZGC0</accession>
<evidence type="ECO:0000313" key="1">
    <source>
        <dbReference type="EMBL" id="QJA46315.1"/>
    </source>
</evidence>
<dbReference type="AlphaFoldDB" id="A0A6H1ZGC0"/>
<name>A0A6H1ZGC0_9ZZZZ</name>
<dbReference type="EMBL" id="MT144597">
    <property type="protein sequence ID" value="QJH94167.1"/>
    <property type="molecule type" value="Genomic_DNA"/>
</dbReference>
<proteinExistence type="predicted"/>
<organism evidence="1">
    <name type="scientific">viral metagenome</name>
    <dbReference type="NCBI Taxonomy" id="1070528"/>
    <lineage>
        <taxon>unclassified sequences</taxon>
        <taxon>metagenomes</taxon>
        <taxon>organismal metagenomes</taxon>
    </lineage>
</organism>
<dbReference type="EMBL" id="MT144007">
    <property type="protein sequence ID" value="QJA46315.1"/>
    <property type="molecule type" value="Genomic_DNA"/>
</dbReference>